<proteinExistence type="predicted"/>
<name>A0A7G9YVJ7_9EURY</name>
<sequence>MTDPNWFYSALAQSAAAIVGLIGALLLTKITETSNTIRNFRAELINQKNELREKSYPLIRKIDELERKLKEISGKIGNETVGTTRYGLTGNYGFFDVEKGETDVEKIKKGLKLTSSGLEKWKYSIKNFDERVDELSGIISSLAKIKEYACFISDDFGKKLEEQLLKENDLNTWNEKFKSFKNKVDDYNKITIPQSYYIILMILAFIVIVGVIIPLGYLSAFSGYSKIVLISLFSFGIFGLIFYFIYQVHWIRSIK</sequence>
<evidence type="ECO:0000313" key="2">
    <source>
        <dbReference type="EMBL" id="QNO52031.1"/>
    </source>
</evidence>
<keyword evidence="1" id="KW-0472">Membrane</keyword>
<dbReference type="AlphaFoldDB" id="A0A7G9YVJ7"/>
<evidence type="ECO:0000256" key="1">
    <source>
        <dbReference type="SAM" id="Phobius"/>
    </source>
</evidence>
<dbReference type="EMBL" id="MT631499">
    <property type="protein sequence ID" value="QNO52031.1"/>
    <property type="molecule type" value="Genomic_DNA"/>
</dbReference>
<reference evidence="2" key="1">
    <citation type="submission" date="2020-06" db="EMBL/GenBank/DDBJ databases">
        <title>Unique genomic features of the anaerobic methanotrophic archaea.</title>
        <authorList>
            <person name="Chadwick G.L."/>
            <person name="Skennerton C.T."/>
            <person name="Laso-Perez R."/>
            <person name="Leu A.O."/>
            <person name="Speth D.R."/>
            <person name="Yu H."/>
            <person name="Morgan-Lang C."/>
            <person name="Hatzenpichler R."/>
            <person name="Goudeau D."/>
            <person name="Malmstrom R."/>
            <person name="Brazelton W.J."/>
            <person name="Woyke T."/>
            <person name="Hallam S.J."/>
            <person name="Tyson G.W."/>
            <person name="Wegener G."/>
            <person name="Boetius A."/>
            <person name="Orphan V."/>
        </authorList>
    </citation>
    <scope>NUCLEOTIDE SEQUENCE</scope>
</reference>
<feature type="transmembrane region" description="Helical" evidence="1">
    <location>
        <begin position="224"/>
        <end position="246"/>
    </location>
</feature>
<organism evidence="2">
    <name type="scientific">Candidatus Methanophagaceae archaeon ANME-1 ERB6</name>
    <dbReference type="NCBI Taxonomy" id="2759912"/>
    <lineage>
        <taxon>Archaea</taxon>
        <taxon>Methanobacteriati</taxon>
        <taxon>Methanobacteriota</taxon>
        <taxon>Stenosarchaea group</taxon>
        <taxon>Methanomicrobia</taxon>
        <taxon>Candidatus Methanophagales</taxon>
        <taxon>Candidatus Methanophagaceae</taxon>
    </lineage>
</organism>
<keyword evidence="1" id="KW-1133">Transmembrane helix</keyword>
<accession>A0A7G9YVJ7</accession>
<protein>
    <submittedName>
        <fullName evidence="2">Uncharacterized protein</fullName>
    </submittedName>
</protein>
<feature type="transmembrane region" description="Helical" evidence="1">
    <location>
        <begin position="6"/>
        <end position="28"/>
    </location>
</feature>
<gene>
    <name evidence="2" type="ORF">HGMICNAC_00033</name>
</gene>
<feature type="transmembrane region" description="Helical" evidence="1">
    <location>
        <begin position="196"/>
        <end position="218"/>
    </location>
</feature>
<keyword evidence="1" id="KW-0812">Transmembrane</keyword>